<keyword evidence="1" id="KW-0202">Cytokine</keyword>
<proteinExistence type="predicted"/>
<gene>
    <name evidence="4" type="ORF">DNTS_020271</name>
</gene>
<dbReference type="InterPro" id="IPR001811">
    <property type="entry name" value="Chemokine_IL8-like_dom"/>
</dbReference>
<dbReference type="GO" id="GO:0008009">
    <property type="term" value="F:chemokine activity"/>
    <property type="evidence" value="ECO:0007669"/>
    <property type="project" value="InterPro"/>
</dbReference>
<organism evidence="4 5">
    <name type="scientific">Danionella cerebrum</name>
    <dbReference type="NCBI Taxonomy" id="2873325"/>
    <lineage>
        <taxon>Eukaryota</taxon>
        <taxon>Metazoa</taxon>
        <taxon>Chordata</taxon>
        <taxon>Craniata</taxon>
        <taxon>Vertebrata</taxon>
        <taxon>Euteleostomi</taxon>
        <taxon>Actinopterygii</taxon>
        <taxon>Neopterygii</taxon>
        <taxon>Teleostei</taxon>
        <taxon>Ostariophysi</taxon>
        <taxon>Cypriniformes</taxon>
        <taxon>Danionidae</taxon>
        <taxon>Danioninae</taxon>
        <taxon>Danionella</taxon>
    </lineage>
</organism>
<dbReference type="Pfam" id="PF00048">
    <property type="entry name" value="IL8"/>
    <property type="match status" value="1"/>
</dbReference>
<dbReference type="OrthoDB" id="9976881at2759"/>
<dbReference type="STRING" id="623744.A0A553MKM4"/>
<dbReference type="InterPro" id="IPR036048">
    <property type="entry name" value="Interleukin_8-like_sf"/>
</dbReference>
<accession>A0A553MKM4</accession>
<feature type="chain" id="PRO_5022008993" description="Chemokine interleukin-8-like domain-containing protein" evidence="2">
    <location>
        <begin position="21"/>
        <end position="111"/>
    </location>
</feature>
<dbReference type="Gene3D" id="2.40.50.40">
    <property type="match status" value="1"/>
</dbReference>
<dbReference type="EMBL" id="SRMA01027460">
    <property type="protein sequence ID" value="TRY53721.1"/>
    <property type="molecule type" value="Genomic_DNA"/>
</dbReference>
<evidence type="ECO:0000313" key="5">
    <source>
        <dbReference type="Proteomes" id="UP000316079"/>
    </source>
</evidence>
<dbReference type="Proteomes" id="UP000316079">
    <property type="component" value="Unassembled WGS sequence"/>
</dbReference>
<evidence type="ECO:0000256" key="1">
    <source>
        <dbReference type="ARBA" id="ARBA00022514"/>
    </source>
</evidence>
<protein>
    <recommendedName>
        <fullName evidence="3">Chemokine interleukin-8-like domain-containing protein</fullName>
    </recommendedName>
</protein>
<evidence type="ECO:0000313" key="4">
    <source>
        <dbReference type="EMBL" id="TRY53721.1"/>
    </source>
</evidence>
<feature type="signal peptide" evidence="2">
    <location>
        <begin position="1"/>
        <end position="20"/>
    </location>
</feature>
<dbReference type="PRINTS" id="PR00436">
    <property type="entry name" value="INTERLEUKIN8"/>
</dbReference>
<dbReference type="AlphaFoldDB" id="A0A553MKM4"/>
<dbReference type="SUPFAM" id="SSF54117">
    <property type="entry name" value="Interleukin 8-like chemokines"/>
    <property type="match status" value="1"/>
</dbReference>
<feature type="domain" description="Chemokine interleukin-8-like" evidence="3">
    <location>
        <begin position="26"/>
        <end position="83"/>
    </location>
</feature>
<reference evidence="4 5" key="1">
    <citation type="journal article" date="2019" name="Sci. Data">
        <title>Hybrid genome assembly and annotation of Danionella translucida.</title>
        <authorList>
            <person name="Kadobianskyi M."/>
            <person name="Schulze L."/>
            <person name="Schuelke M."/>
            <person name="Judkewitz B."/>
        </authorList>
    </citation>
    <scope>NUCLEOTIDE SEQUENCE [LARGE SCALE GENOMIC DNA]</scope>
    <source>
        <strain evidence="4 5">Bolton</strain>
    </source>
</reference>
<sequence length="111" mass="12662">MKLMVCAMLLFSLSILLTESQFVPNTCQCIQTREKVRGPFVDIRVTPKGPSCLQNEIIVKRKNKNAVCLSPGGRQGKRLLKCWQQMEKAGMDPKKCVGRKRKRVKSKRVRS</sequence>
<keyword evidence="5" id="KW-1185">Reference proteome</keyword>
<dbReference type="GO" id="GO:0005615">
    <property type="term" value="C:extracellular space"/>
    <property type="evidence" value="ECO:0007669"/>
    <property type="project" value="UniProtKB-KW"/>
</dbReference>
<keyword evidence="2" id="KW-0732">Signal</keyword>
<evidence type="ECO:0000259" key="3">
    <source>
        <dbReference type="Pfam" id="PF00048"/>
    </source>
</evidence>
<evidence type="ECO:0000256" key="2">
    <source>
        <dbReference type="SAM" id="SignalP"/>
    </source>
</evidence>
<name>A0A553MKM4_9TELE</name>
<comment type="caution">
    <text evidence="4">The sequence shown here is derived from an EMBL/GenBank/DDBJ whole genome shotgun (WGS) entry which is preliminary data.</text>
</comment>
<dbReference type="GO" id="GO:0006955">
    <property type="term" value="P:immune response"/>
    <property type="evidence" value="ECO:0007669"/>
    <property type="project" value="InterPro"/>
</dbReference>